<reference evidence="2 3" key="1">
    <citation type="submission" date="2019-09" db="EMBL/GenBank/DDBJ databases">
        <authorList>
            <person name="Depoorter E."/>
        </authorList>
    </citation>
    <scope>NUCLEOTIDE SEQUENCE [LARGE SCALE GENOMIC DNA]</scope>
    <source>
        <strain evidence="2">R-39750</strain>
    </source>
</reference>
<evidence type="ECO:0000313" key="2">
    <source>
        <dbReference type="EMBL" id="VWD63206.1"/>
    </source>
</evidence>
<organism evidence="2 3">
    <name type="scientific">Burkholderia lata (strain ATCC 17760 / DSM 23089 / LMG 22485 / NCIMB 9086 / R18194 / 383)</name>
    <dbReference type="NCBI Taxonomy" id="482957"/>
    <lineage>
        <taxon>Bacteria</taxon>
        <taxon>Pseudomonadati</taxon>
        <taxon>Pseudomonadota</taxon>
        <taxon>Betaproteobacteria</taxon>
        <taxon>Burkholderiales</taxon>
        <taxon>Burkholderiaceae</taxon>
        <taxon>Burkholderia</taxon>
        <taxon>Burkholderia cepacia complex</taxon>
    </lineage>
</organism>
<dbReference type="AlphaFoldDB" id="A0A6P3C6N4"/>
<dbReference type="EMBL" id="CABVQN010000068">
    <property type="protein sequence ID" value="VWD63206.1"/>
    <property type="molecule type" value="Genomic_DNA"/>
</dbReference>
<sequence>MDTRDTGVSRFPSVLHSQHDRTPDQYRSPDSRLTRSVPGIVRQKEANQPAHADDRITLQKFPAWKCGSLSASTSAFTLPNVVSGLCLIPS</sequence>
<feature type="compositionally biased region" description="Basic and acidic residues" evidence="1">
    <location>
        <begin position="17"/>
        <end position="33"/>
    </location>
</feature>
<feature type="region of interest" description="Disordered" evidence="1">
    <location>
        <begin position="1"/>
        <end position="53"/>
    </location>
</feature>
<proteinExistence type="predicted"/>
<evidence type="ECO:0000313" key="3">
    <source>
        <dbReference type="Proteomes" id="UP000494110"/>
    </source>
</evidence>
<gene>
    <name evidence="2" type="ORF">BLA39750_07684</name>
</gene>
<protein>
    <submittedName>
        <fullName evidence="2">Uncharacterized protein</fullName>
    </submittedName>
</protein>
<dbReference type="Proteomes" id="UP000494110">
    <property type="component" value="Unassembled WGS sequence"/>
</dbReference>
<accession>A0A6P3C6N4</accession>
<name>A0A6P3C6N4_BURL3</name>
<evidence type="ECO:0000256" key="1">
    <source>
        <dbReference type="SAM" id="MobiDB-lite"/>
    </source>
</evidence>